<dbReference type="Gene3D" id="1.25.40.420">
    <property type="match status" value="1"/>
</dbReference>
<evidence type="ECO:0000259" key="4">
    <source>
        <dbReference type="SMART" id="SM00875"/>
    </source>
</evidence>
<dbReference type="EMBL" id="KZ349879">
    <property type="protein sequence ID" value="PIO64467.1"/>
    <property type="molecule type" value="Genomic_DNA"/>
</dbReference>
<dbReference type="SMART" id="SM00225">
    <property type="entry name" value="BTB"/>
    <property type="match status" value="1"/>
</dbReference>
<dbReference type="Gene3D" id="3.30.710.10">
    <property type="entry name" value="Potassium Channel Kv1.1, Chain A"/>
    <property type="match status" value="1"/>
</dbReference>
<dbReference type="InterPro" id="IPR000210">
    <property type="entry name" value="BTB/POZ_dom"/>
</dbReference>
<keyword evidence="1" id="KW-0880">Kelch repeat</keyword>
<dbReference type="PANTHER" id="PTHR24412:SF451">
    <property type="entry name" value="KELCH-LIKE PROTEIN 20"/>
    <property type="match status" value="1"/>
</dbReference>
<feature type="domain" description="BTB" evidence="3">
    <location>
        <begin position="53"/>
        <end position="134"/>
    </location>
</feature>
<evidence type="ECO:0000256" key="2">
    <source>
        <dbReference type="ARBA" id="ARBA00022737"/>
    </source>
</evidence>
<evidence type="ECO:0000313" key="6">
    <source>
        <dbReference type="Proteomes" id="UP000230423"/>
    </source>
</evidence>
<reference evidence="5 6" key="1">
    <citation type="submission" date="2015-09" db="EMBL/GenBank/DDBJ databases">
        <title>Draft genome of the parasitic nematode Teladorsagia circumcincta isolate WARC Sus (inbred).</title>
        <authorList>
            <person name="Mitreva M."/>
        </authorList>
    </citation>
    <scope>NUCLEOTIDE SEQUENCE [LARGE SCALE GENOMIC DNA]</scope>
    <source>
        <strain evidence="5 6">S</strain>
    </source>
</reference>
<dbReference type="Pfam" id="PF07707">
    <property type="entry name" value="BACK"/>
    <property type="match status" value="1"/>
</dbReference>
<evidence type="ECO:0000313" key="5">
    <source>
        <dbReference type="EMBL" id="PIO64467.1"/>
    </source>
</evidence>
<keyword evidence="6" id="KW-1185">Reference proteome</keyword>
<feature type="non-terminal residue" evidence="5">
    <location>
        <position position="216"/>
    </location>
</feature>
<dbReference type="InterPro" id="IPR011333">
    <property type="entry name" value="SKP1/BTB/POZ_sf"/>
</dbReference>
<dbReference type="FunFam" id="1.25.40.420:FF:000001">
    <property type="entry name" value="Kelch-like family member 12"/>
    <property type="match status" value="1"/>
</dbReference>
<dbReference type="PANTHER" id="PTHR24412">
    <property type="entry name" value="KELCH PROTEIN"/>
    <property type="match status" value="1"/>
</dbReference>
<proteinExistence type="predicted"/>
<feature type="domain" description="BACK" evidence="4">
    <location>
        <begin position="109"/>
        <end position="197"/>
    </location>
</feature>
<dbReference type="OrthoDB" id="45365at2759"/>
<dbReference type="SMART" id="SM00875">
    <property type="entry name" value="BACK"/>
    <property type="match status" value="1"/>
</dbReference>
<keyword evidence="2" id="KW-0677">Repeat</keyword>
<dbReference type="SUPFAM" id="SSF54695">
    <property type="entry name" value="POZ domain"/>
    <property type="match status" value="1"/>
</dbReference>
<name>A0A2G9U2J3_TELCI</name>
<organism evidence="5 6">
    <name type="scientific">Teladorsagia circumcincta</name>
    <name type="common">Brown stomach worm</name>
    <name type="synonym">Ostertagia circumcincta</name>
    <dbReference type="NCBI Taxonomy" id="45464"/>
    <lineage>
        <taxon>Eukaryota</taxon>
        <taxon>Metazoa</taxon>
        <taxon>Ecdysozoa</taxon>
        <taxon>Nematoda</taxon>
        <taxon>Chromadorea</taxon>
        <taxon>Rhabditida</taxon>
        <taxon>Rhabditina</taxon>
        <taxon>Rhabditomorpha</taxon>
        <taxon>Strongyloidea</taxon>
        <taxon>Trichostrongylidae</taxon>
        <taxon>Teladorsagia</taxon>
    </lineage>
</organism>
<accession>A0A2G9U2J3</accession>
<sequence>MSGNLSASSSIEQDNGIVDEKENVRHILQYECSAYNHHIITGLSQLRDDILLCDLVLVAKVFLKKYDTVPHTQMREEIEIVDMDASTLDALVTFCYTGRIKISESNVRCLLPAACLLQMNEVKDVVHSEEFQQLSVDRLVEVISCEKLNVRSENQVFTAVLEWVKFDLAARKQFLPRILEHVRLSFCHPTFLADTISKDELVMTDVACRDFVDEAR</sequence>
<dbReference type="InterPro" id="IPR011705">
    <property type="entry name" value="BACK"/>
</dbReference>
<gene>
    <name evidence="5" type="ORF">TELCIR_13906</name>
</gene>
<evidence type="ECO:0000259" key="3">
    <source>
        <dbReference type="SMART" id="SM00225"/>
    </source>
</evidence>
<evidence type="ECO:0000256" key="1">
    <source>
        <dbReference type="ARBA" id="ARBA00022441"/>
    </source>
</evidence>
<protein>
    <submittedName>
        <fullName evidence="5">BTB And Kelch</fullName>
    </submittedName>
</protein>
<dbReference type="Proteomes" id="UP000230423">
    <property type="component" value="Unassembled WGS sequence"/>
</dbReference>
<dbReference type="AlphaFoldDB" id="A0A2G9U2J3"/>